<evidence type="ECO:0000313" key="1">
    <source>
        <dbReference type="EMBL" id="MDT2735894.1"/>
    </source>
</evidence>
<accession>A0AAE4HXY0</accession>
<dbReference type="Gene3D" id="3.60.21.10">
    <property type="match status" value="1"/>
</dbReference>
<proteinExistence type="predicted"/>
<organism evidence="1 2">
    <name type="scientific">Enterococcus pseudoavium</name>
    <dbReference type="NCBI Taxonomy" id="44007"/>
    <lineage>
        <taxon>Bacteria</taxon>
        <taxon>Bacillati</taxon>
        <taxon>Bacillota</taxon>
        <taxon>Bacilli</taxon>
        <taxon>Lactobacillales</taxon>
        <taxon>Enterococcaceae</taxon>
        <taxon>Enterococcus</taxon>
    </lineage>
</organism>
<protein>
    <submittedName>
        <fullName evidence="1">Metallophosphoesterase</fullName>
    </submittedName>
</protein>
<dbReference type="SUPFAM" id="SSF56300">
    <property type="entry name" value="Metallo-dependent phosphatases"/>
    <property type="match status" value="1"/>
</dbReference>
<reference evidence="1" key="1">
    <citation type="submission" date="2023-03" db="EMBL/GenBank/DDBJ databases">
        <authorList>
            <person name="Shen W."/>
            <person name="Cai J."/>
        </authorList>
    </citation>
    <scope>NUCLEOTIDE SEQUENCE</scope>
    <source>
        <strain evidence="1">P69-2</strain>
    </source>
</reference>
<dbReference type="InterPro" id="IPR029052">
    <property type="entry name" value="Metallo-depent_PP-like"/>
</dbReference>
<dbReference type="Proteomes" id="UP001180842">
    <property type="component" value="Unassembled WGS sequence"/>
</dbReference>
<evidence type="ECO:0000313" key="2">
    <source>
        <dbReference type="Proteomes" id="UP001180842"/>
    </source>
</evidence>
<name>A0AAE4HXY0_9ENTE</name>
<dbReference type="AlphaFoldDB" id="A0AAE4HXY0"/>
<gene>
    <name evidence="1" type="ORF">P7H00_01940</name>
</gene>
<sequence length="581" mass="66168">MKSQKKKQALSIKKDNELATIVLPPILTERIEAYPENKRRPVNKTVFKNDYFQLTYNTRNHSLAIASQGDLVYSAIPYDTGRNYIQRAAVQYLLHPEAVRRYVELHQTTLEKYLSLSIFQVTGQRVAENSFEVKQAYQAILQNPLLEIQVAGRLMQHDETGPLSANLAGKFLYSENTKTGIAGYLAEYLKFAVQAANALPLMIDGKNVQLLATVSEDQLLEQGLSIHSKIEPALSLFPQEIKQDLENALVVAPNGPIVNTQPLLRSEYGAELSKVRKNYLAHSVPPDQAEKYFKNVHSTENRHLINVVSDIHAKEGKLPFVNRHFNILAGDLSDSRVQDEEIQGIYVIGGHELLDVLPETSDQKAPEWEKWQPFVHYAWFKELLNDPDEAWYLLPVGDHPFYEVVESELSDRFPKLQLLNNRAMMHQGVRYIGLTLPVALVRRKQAQQQFILRTLTELLGTDQTTPTVIVSHAPLFNELSLLPETSEAYNKENTCGEPEIERLFAQYNIIGAIHGHHHIPASSSRFKKVTFADKRLFVVCSIYSKVNTGLELLSLLEERKKSRYEIVIVEQCAVRDYVRKF</sequence>
<dbReference type="RefSeq" id="WP_311796478.1">
    <property type="nucleotide sequence ID" value="NZ_JARQAI010000001.1"/>
</dbReference>
<dbReference type="EMBL" id="JARQAI010000001">
    <property type="protein sequence ID" value="MDT2735894.1"/>
    <property type="molecule type" value="Genomic_DNA"/>
</dbReference>
<comment type="caution">
    <text evidence="1">The sequence shown here is derived from an EMBL/GenBank/DDBJ whole genome shotgun (WGS) entry which is preliminary data.</text>
</comment>